<protein>
    <submittedName>
        <fullName evidence="2">Nucleotidyltransferase domain-containing protein</fullName>
    </submittedName>
</protein>
<dbReference type="EMBL" id="CP114280">
    <property type="protein sequence ID" value="WFN54199.1"/>
    <property type="molecule type" value="Genomic_DNA"/>
</dbReference>
<dbReference type="InterPro" id="IPR052930">
    <property type="entry name" value="TA_antitoxin_MntA"/>
</dbReference>
<dbReference type="InterPro" id="IPR041633">
    <property type="entry name" value="Polbeta"/>
</dbReference>
<dbReference type="NCBIfam" id="NF047752">
    <property type="entry name" value="MntA_antitoxin"/>
    <property type="match status" value="1"/>
</dbReference>
<dbReference type="Pfam" id="PF18765">
    <property type="entry name" value="Polbeta"/>
    <property type="match status" value="1"/>
</dbReference>
<reference evidence="2 3" key="1">
    <citation type="submission" date="2022-12" db="EMBL/GenBank/DDBJ databases">
        <title>Complete genome sequencing of Dickeya lacustris type strain LMG30899.</title>
        <authorList>
            <person name="Dobhal S."/>
            <person name="Arizala D."/>
            <person name="Arif M."/>
        </authorList>
    </citation>
    <scope>NUCLEOTIDE SEQUENCE [LARGE SCALE GENOMIC DNA]</scope>
    <source>
        <strain evidence="2 3">LMG30899</strain>
    </source>
</reference>
<dbReference type="SUPFAM" id="SSF81301">
    <property type="entry name" value="Nucleotidyltransferase"/>
    <property type="match status" value="1"/>
</dbReference>
<dbReference type="CDD" id="cd05403">
    <property type="entry name" value="NT_KNTase_like"/>
    <property type="match status" value="1"/>
</dbReference>
<gene>
    <name evidence="2" type="ORF">O1Q98_10840</name>
</gene>
<feature type="domain" description="Polymerase beta nucleotidyltransferase" evidence="1">
    <location>
        <begin position="14"/>
        <end position="117"/>
    </location>
</feature>
<dbReference type="Proteomes" id="UP001219630">
    <property type="component" value="Chromosome"/>
</dbReference>
<dbReference type="InterPro" id="IPR043519">
    <property type="entry name" value="NT_sf"/>
</dbReference>
<dbReference type="PANTHER" id="PTHR43852">
    <property type="entry name" value="NUCLEOTIDYLTRANSFERASE"/>
    <property type="match status" value="1"/>
</dbReference>
<evidence type="ECO:0000313" key="2">
    <source>
        <dbReference type="EMBL" id="WFN54199.1"/>
    </source>
</evidence>
<accession>A0ABY8G2M7</accession>
<organism evidence="2 3">
    <name type="scientific">Dickeya lacustris</name>
    <dbReference type="NCBI Taxonomy" id="2259638"/>
    <lineage>
        <taxon>Bacteria</taxon>
        <taxon>Pseudomonadati</taxon>
        <taxon>Pseudomonadota</taxon>
        <taxon>Gammaproteobacteria</taxon>
        <taxon>Enterobacterales</taxon>
        <taxon>Pectobacteriaceae</taxon>
        <taxon>Dickeya</taxon>
    </lineage>
</organism>
<dbReference type="PANTHER" id="PTHR43852:SF3">
    <property type="entry name" value="NUCLEOTIDYLTRANSFERASE"/>
    <property type="match status" value="1"/>
</dbReference>
<name>A0ABY8G2M7_9GAMM</name>
<proteinExistence type="predicted"/>
<sequence length="150" mass="16640">MAVPNMQLDSDILEQLIRLASANAQVQVLWLYGSRVKGTAGPTSDWDLAVAFDPVKQSGPLGTALESRLRPELLALEWQRALGLSEGKLSVVDINQAPIPLAFAVVDANRPLYCRDEGRRLQEEARIMSQMELSYPRCQTDISKHHAKES</sequence>
<dbReference type="Gene3D" id="3.30.460.10">
    <property type="entry name" value="Beta Polymerase, domain 2"/>
    <property type="match status" value="1"/>
</dbReference>
<evidence type="ECO:0000313" key="3">
    <source>
        <dbReference type="Proteomes" id="UP001219630"/>
    </source>
</evidence>
<keyword evidence="3" id="KW-1185">Reference proteome</keyword>
<evidence type="ECO:0000259" key="1">
    <source>
        <dbReference type="Pfam" id="PF18765"/>
    </source>
</evidence>
<dbReference type="RefSeq" id="WP_205744289.1">
    <property type="nucleotide sequence ID" value="NZ_CP114280.1"/>
</dbReference>